<evidence type="ECO:0000259" key="1">
    <source>
        <dbReference type="PROSITE" id="PS50234"/>
    </source>
</evidence>
<dbReference type="InterPro" id="IPR036465">
    <property type="entry name" value="vWFA_dom_sf"/>
</dbReference>
<dbReference type="SMART" id="SM00327">
    <property type="entry name" value="VWA"/>
    <property type="match status" value="1"/>
</dbReference>
<proteinExistence type="predicted"/>
<sequence length="501" mass="54551">MRDLIEQGVIIGQEQIRFDDFVADRTEQVPGPRPGEAVAVSHGLAAVPGEFKANEATTHFVEIALKAGRARPEDAPATEPLPVNFVFVVDTSGSMTGTKLDTVKSALQTIYRELRPADCLGIITFDHNVRTVLPAVAKQDLPPERFAEVVSALTTQGGTDIDLGVQYGIDEISRHSVSGRTVNCLYLFSDGDPTSGERDWIKVRANVAAKLRGDLTLSCFGFGSDARMPELAALAGLAGGHSTFVTRPEQVGADLLGDLSRRDHLAAIDIQLRLDIDPEVEIRHLYGHDLVTDPRARAAVLREAGQAAERALQDYGTKALPDIITEDKGIRIFAPDLAFEETYWVVLEIRVPAGRELSGLGTATVQYVDTVARAGRRHELDLCEALTLPEETVTVHAVGLWTSEVTFYALDDLYDRDREAAKNRLTHHLKNLEAAHSHLPAKEFRDDQVTLRKLITLTGALGAVVSFSDVSHGAGAGPGFAPAVRVMNDFGRVRSGFWPHY</sequence>
<name>A0A4D4N1C6_STRAX</name>
<accession>A0A4D4N1C6</accession>
<comment type="caution">
    <text evidence="2">The sequence shown here is derived from an EMBL/GenBank/DDBJ whole genome shotgun (WGS) entry which is preliminary data.</text>
</comment>
<protein>
    <recommendedName>
        <fullName evidence="1">VWFA domain-containing protein</fullName>
    </recommendedName>
</protein>
<evidence type="ECO:0000313" key="3">
    <source>
        <dbReference type="Proteomes" id="UP000299211"/>
    </source>
</evidence>
<dbReference type="Gene3D" id="3.40.50.410">
    <property type="entry name" value="von Willebrand factor, type A domain"/>
    <property type="match status" value="1"/>
</dbReference>
<dbReference type="AlphaFoldDB" id="A0A4D4N1C6"/>
<dbReference type="Pfam" id="PF00092">
    <property type="entry name" value="VWA"/>
    <property type="match status" value="1"/>
</dbReference>
<dbReference type="PROSITE" id="PS50234">
    <property type="entry name" value="VWFA"/>
    <property type="match status" value="1"/>
</dbReference>
<feature type="domain" description="VWFA" evidence="1">
    <location>
        <begin position="84"/>
        <end position="265"/>
    </location>
</feature>
<dbReference type="RefSeq" id="WP_042492897.1">
    <property type="nucleotide sequence ID" value="NC_003155.5"/>
</dbReference>
<dbReference type="Proteomes" id="UP000299211">
    <property type="component" value="Unassembled WGS sequence"/>
</dbReference>
<evidence type="ECO:0000313" key="2">
    <source>
        <dbReference type="EMBL" id="GDY78280.1"/>
    </source>
</evidence>
<dbReference type="EMBL" id="BJHY01000001">
    <property type="protein sequence ID" value="GDY78280.1"/>
    <property type="molecule type" value="Genomic_DNA"/>
</dbReference>
<dbReference type="InterPro" id="IPR002035">
    <property type="entry name" value="VWF_A"/>
</dbReference>
<dbReference type="PANTHER" id="PTHR10338">
    <property type="entry name" value="INTER-ALPHA-TRYPSIN INHIBITOR HEAVY CHAIN FAMILY MEMBER"/>
    <property type="match status" value="1"/>
</dbReference>
<dbReference type="InterPro" id="IPR050934">
    <property type="entry name" value="ITIH"/>
</dbReference>
<dbReference type="SUPFAM" id="SSF53300">
    <property type="entry name" value="vWA-like"/>
    <property type="match status" value="1"/>
</dbReference>
<gene>
    <name evidence="2" type="ORF">SAV31267_077650</name>
</gene>
<reference evidence="2 3" key="1">
    <citation type="submission" date="2019-04" db="EMBL/GenBank/DDBJ databases">
        <title>Draft genome sequences of Streptomyces avermitilis ATCC 31267.</title>
        <authorList>
            <person name="Komaki H."/>
            <person name="Tamura T."/>
            <person name="Hosoyama A."/>
        </authorList>
    </citation>
    <scope>NUCLEOTIDE SEQUENCE [LARGE SCALE GENOMIC DNA]</scope>
    <source>
        <strain evidence="2 3">ATCC 31267</strain>
    </source>
</reference>
<organism evidence="2 3">
    <name type="scientific">Streptomyces avermitilis</name>
    <dbReference type="NCBI Taxonomy" id="33903"/>
    <lineage>
        <taxon>Bacteria</taxon>
        <taxon>Bacillati</taxon>
        <taxon>Actinomycetota</taxon>
        <taxon>Actinomycetes</taxon>
        <taxon>Kitasatosporales</taxon>
        <taxon>Streptomycetaceae</taxon>
        <taxon>Streptomyces</taxon>
    </lineage>
</organism>
<dbReference type="PANTHER" id="PTHR10338:SF108">
    <property type="entry name" value="INTER-ALPHA-TRYPSIN INHIBITOR HEAVY CHAIN H4-LIKE PROTEIN"/>
    <property type="match status" value="1"/>
</dbReference>
<dbReference type="STRING" id="33903.AQJ43_07175"/>